<keyword evidence="2" id="KW-0472">Membrane</keyword>
<feature type="transmembrane region" description="Helical" evidence="2">
    <location>
        <begin position="94"/>
        <end position="120"/>
    </location>
</feature>
<proteinExistence type="predicted"/>
<dbReference type="EMBL" id="JACHIO010000005">
    <property type="protein sequence ID" value="MBB5063289.1"/>
    <property type="molecule type" value="Genomic_DNA"/>
</dbReference>
<accession>A0A7W8E970</accession>
<evidence type="ECO:0000256" key="2">
    <source>
        <dbReference type="SAM" id="Phobius"/>
    </source>
</evidence>
<reference evidence="3 4" key="1">
    <citation type="submission" date="2020-08" db="EMBL/GenBank/DDBJ databases">
        <title>Genomic Encyclopedia of Type Strains, Phase IV (KMG-V): Genome sequencing to study the core and pangenomes of soil and plant-associated prokaryotes.</title>
        <authorList>
            <person name="Whitman W."/>
        </authorList>
    </citation>
    <scope>NUCLEOTIDE SEQUENCE [LARGE SCALE GENOMIC DNA]</scope>
    <source>
        <strain evidence="3 4">X5P3</strain>
    </source>
</reference>
<dbReference type="Pfam" id="PF22564">
    <property type="entry name" value="HAAS"/>
    <property type="match status" value="1"/>
</dbReference>
<dbReference type="Proteomes" id="UP000584867">
    <property type="component" value="Unassembled WGS sequence"/>
</dbReference>
<evidence type="ECO:0000313" key="3">
    <source>
        <dbReference type="EMBL" id="MBB5063289.1"/>
    </source>
</evidence>
<keyword evidence="2" id="KW-0812">Transmembrane</keyword>
<comment type="caution">
    <text evidence="3">The sequence shown here is derived from an EMBL/GenBank/DDBJ whole genome shotgun (WGS) entry which is preliminary data.</text>
</comment>
<gene>
    <name evidence="3" type="ORF">HDF15_001629</name>
</gene>
<name>A0A7W8E970_9BACT</name>
<feature type="region of interest" description="Disordered" evidence="1">
    <location>
        <begin position="191"/>
        <end position="214"/>
    </location>
</feature>
<feature type="transmembrane region" description="Helical" evidence="2">
    <location>
        <begin position="160"/>
        <end position="185"/>
    </location>
</feature>
<evidence type="ECO:0000313" key="4">
    <source>
        <dbReference type="Proteomes" id="UP000584867"/>
    </source>
</evidence>
<protein>
    <recommendedName>
        <fullName evidence="5">DUF1700 domain-containing protein</fullName>
    </recommendedName>
</protein>
<organism evidence="3 4">
    <name type="scientific">Granulicella mallensis</name>
    <dbReference type="NCBI Taxonomy" id="940614"/>
    <lineage>
        <taxon>Bacteria</taxon>
        <taxon>Pseudomonadati</taxon>
        <taxon>Acidobacteriota</taxon>
        <taxon>Terriglobia</taxon>
        <taxon>Terriglobales</taxon>
        <taxon>Acidobacteriaceae</taxon>
        <taxon>Granulicella</taxon>
    </lineage>
</organism>
<keyword evidence="2" id="KW-1133">Transmembrane helix</keyword>
<dbReference type="AlphaFoldDB" id="A0A7W8E970"/>
<evidence type="ECO:0000256" key="1">
    <source>
        <dbReference type="SAM" id="MobiDB-lite"/>
    </source>
</evidence>
<evidence type="ECO:0008006" key="5">
    <source>
        <dbReference type="Google" id="ProtNLM"/>
    </source>
</evidence>
<sequence length="214" mass="23512">MTDEQQVEQYLSSLRANLGAITLAEREEILREIRAHIRDSAEEPGNSVSVVLLRLGPAAALAAEYRDGVLIRQASRSFSPWSLMRATLRIAARGILGILVFVCGLSGYLTGFVLILTAFLKLFFPGRTGLWTNGSAEHPQYLGGTMSHTPQPPMHEILGWWLIPAALLAGAFFLVLTTFAIRFFLRISPRKRSGPRSSSPHNQQSQTRKAAGIA</sequence>
<dbReference type="RefSeq" id="WP_184254318.1">
    <property type="nucleotide sequence ID" value="NZ_JACHIO010000005.1"/>
</dbReference>